<dbReference type="Pfam" id="PF16079">
    <property type="entry name" value="Phage_holin_5_2"/>
    <property type="match status" value="1"/>
</dbReference>
<organism evidence="2">
    <name type="scientific">Siphoviridae sp. ctcj91</name>
    <dbReference type="NCBI Taxonomy" id="2826395"/>
    <lineage>
        <taxon>Viruses</taxon>
        <taxon>Duplodnaviria</taxon>
        <taxon>Heunggongvirae</taxon>
        <taxon>Uroviricota</taxon>
        <taxon>Caudoviricetes</taxon>
    </lineage>
</organism>
<proteinExistence type="predicted"/>
<evidence type="ECO:0000256" key="1">
    <source>
        <dbReference type="SAM" id="Phobius"/>
    </source>
</evidence>
<name>A0A8S5QWI0_9CAUD</name>
<keyword evidence="1" id="KW-0812">Transmembrane</keyword>
<protein>
    <submittedName>
        <fullName evidence="2">Holin</fullName>
    </submittedName>
</protein>
<dbReference type="EMBL" id="BK015758">
    <property type="protein sequence ID" value="DAE23647.1"/>
    <property type="molecule type" value="Genomic_DNA"/>
</dbReference>
<feature type="transmembrane region" description="Helical" evidence="1">
    <location>
        <begin position="37"/>
        <end position="56"/>
    </location>
</feature>
<sequence length="98" mass="10679">MMEQIMNYVQPELIVVAIVLYFCGMGLKQTQTIKDKYIPLILGASGIVLCGIWVLATCPLGNGQEIAMAIFTAIVQGILMAGLSTYVNQIIKQANKDE</sequence>
<keyword evidence="1" id="KW-1133">Transmembrane helix</keyword>
<accession>A0A8S5QWI0</accession>
<feature type="transmembrane region" description="Helical" evidence="1">
    <location>
        <begin position="68"/>
        <end position="87"/>
    </location>
</feature>
<reference evidence="2" key="1">
    <citation type="journal article" date="2021" name="Proc. Natl. Acad. Sci. U.S.A.">
        <title>A Catalog of Tens of Thousands of Viruses from Human Metagenomes Reveals Hidden Associations with Chronic Diseases.</title>
        <authorList>
            <person name="Tisza M.J."/>
            <person name="Buck C.B."/>
        </authorList>
    </citation>
    <scope>NUCLEOTIDE SEQUENCE</scope>
    <source>
        <strain evidence="2">Ctcj91</strain>
    </source>
</reference>
<dbReference type="InterPro" id="IPR032111">
    <property type="entry name" value="Clostridium_phage_holin"/>
</dbReference>
<feature type="transmembrane region" description="Helical" evidence="1">
    <location>
        <begin position="6"/>
        <end position="25"/>
    </location>
</feature>
<evidence type="ECO:0000313" key="2">
    <source>
        <dbReference type="EMBL" id="DAE23647.1"/>
    </source>
</evidence>
<keyword evidence="1" id="KW-0472">Membrane</keyword>